<name>A0A0F3IPQ5_9PROT</name>
<organism evidence="1 2">
    <name type="scientific">Elstera litoralis</name>
    <dbReference type="NCBI Taxonomy" id="552518"/>
    <lineage>
        <taxon>Bacteria</taxon>
        <taxon>Pseudomonadati</taxon>
        <taxon>Pseudomonadota</taxon>
        <taxon>Alphaproteobacteria</taxon>
        <taxon>Rhodospirillales</taxon>
        <taxon>Rhodospirillaceae</taxon>
        <taxon>Elstera</taxon>
    </lineage>
</organism>
<dbReference type="AlphaFoldDB" id="A0A0F3IPQ5"/>
<sequence length="234" mass="25565">MLIAVFVCTPIKANEISFGMREVAPYVMKTETGVSGLDYEIIAAALAQKGHSLSVKLYPFARLVATFDANPAIEAAAPVISSFPVTGWLSEPFITYRNIALSLAPANLSVNTIADLARFQIIAFQNARNALGAEFAAAVAHNSRYREESSQQLAVRILFNGRTDLVIGERRILNYFIQDPTTGIDRSIAPREHPLFAPIHYSVVFRNPALAEDFNAGLAAIKASGLYDAIMQKY</sequence>
<dbReference type="Proteomes" id="UP000033774">
    <property type="component" value="Unassembled WGS sequence"/>
</dbReference>
<protein>
    <submittedName>
        <fullName evidence="1">Uncharacterized protein</fullName>
    </submittedName>
</protein>
<dbReference type="Gene3D" id="3.40.190.10">
    <property type="entry name" value="Periplasmic binding protein-like II"/>
    <property type="match status" value="2"/>
</dbReference>
<evidence type="ECO:0000313" key="2">
    <source>
        <dbReference type="Proteomes" id="UP000033774"/>
    </source>
</evidence>
<proteinExistence type="predicted"/>
<dbReference type="PANTHER" id="PTHR35936">
    <property type="entry name" value="MEMBRANE-BOUND LYTIC MUREIN TRANSGLYCOSYLASE F"/>
    <property type="match status" value="1"/>
</dbReference>
<dbReference type="SUPFAM" id="SSF53850">
    <property type="entry name" value="Periplasmic binding protein-like II"/>
    <property type="match status" value="1"/>
</dbReference>
<reference evidence="1 2" key="1">
    <citation type="submission" date="2015-03" db="EMBL/GenBank/DDBJ databases">
        <title>Draft genome sequence of Elstera litoralis.</title>
        <authorList>
            <person name="Rahalkar M.C."/>
            <person name="Dhakephalkar P.K."/>
            <person name="Pore S.D."/>
            <person name="Arora P."/>
            <person name="Kapse N.G."/>
            <person name="Pandit P.S."/>
        </authorList>
    </citation>
    <scope>NUCLEOTIDE SEQUENCE [LARGE SCALE GENOMIC DNA]</scope>
    <source>
        <strain evidence="1 2">Dia-1</strain>
    </source>
</reference>
<gene>
    <name evidence="1" type="ORF">VZ95_16815</name>
</gene>
<evidence type="ECO:0000313" key="1">
    <source>
        <dbReference type="EMBL" id="KJV08592.1"/>
    </source>
</evidence>
<dbReference type="PANTHER" id="PTHR35936:SF19">
    <property type="entry name" value="AMINO-ACID-BINDING PROTEIN YXEM-RELATED"/>
    <property type="match status" value="1"/>
</dbReference>
<keyword evidence="2" id="KW-1185">Reference proteome</keyword>
<comment type="caution">
    <text evidence="1">The sequence shown here is derived from an EMBL/GenBank/DDBJ whole genome shotgun (WGS) entry which is preliminary data.</text>
</comment>
<dbReference type="EMBL" id="LAJY01000525">
    <property type="protein sequence ID" value="KJV08592.1"/>
    <property type="molecule type" value="Genomic_DNA"/>
</dbReference>
<accession>A0A0F3IPQ5</accession>